<protein>
    <submittedName>
        <fullName evidence="1">Uncharacterized protein</fullName>
    </submittedName>
</protein>
<gene>
    <name evidence="1" type="ORF">RIF29_26070</name>
</gene>
<dbReference type="AlphaFoldDB" id="A0AAN9I062"/>
<organism evidence="1 2">
    <name type="scientific">Crotalaria pallida</name>
    <name type="common">Smooth rattlebox</name>
    <name type="synonym">Crotalaria striata</name>
    <dbReference type="NCBI Taxonomy" id="3830"/>
    <lineage>
        <taxon>Eukaryota</taxon>
        <taxon>Viridiplantae</taxon>
        <taxon>Streptophyta</taxon>
        <taxon>Embryophyta</taxon>
        <taxon>Tracheophyta</taxon>
        <taxon>Spermatophyta</taxon>
        <taxon>Magnoliopsida</taxon>
        <taxon>eudicotyledons</taxon>
        <taxon>Gunneridae</taxon>
        <taxon>Pentapetalae</taxon>
        <taxon>rosids</taxon>
        <taxon>fabids</taxon>
        <taxon>Fabales</taxon>
        <taxon>Fabaceae</taxon>
        <taxon>Papilionoideae</taxon>
        <taxon>50 kb inversion clade</taxon>
        <taxon>genistoids sensu lato</taxon>
        <taxon>core genistoids</taxon>
        <taxon>Crotalarieae</taxon>
        <taxon>Crotalaria</taxon>
    </lineage>
</organism>
<keyword evidence="2" id="KW-1185">Reference proteome</keyword>
<dbReference type="Proteomes" id="UP001372338">
    <property type="component" value="Unassembled WGS sequence"/>
</dbReference>
<accession>A0AAN9I062</accession>
<reference evidence="1 2" key="1">
    <citation type="submission" date="2024-01" db="EMBL/GenBank/DDBJ databases">
        <title>The genomes of 5 underutilized Papilionoideae crops provide insights into root nodulation and disease resistanc.</title>
        <authorList>
            <person name="Yuan L."/>
        </authorList>
    </citation>
    <scope>NUCLEOTIDE SEQUENCE [LARGE SCALE GENOMIC DNA]</scope>
    <source>
        <strain evidence="1">ZHUSHIDOU_FW_LH</strain>
        <tissue evidence="1">Leaf</tissue>
    </source>
</reference>
<comment type="caution">
    <text evidence="1">The sequence shown here is derived from an EMBL/GenBank/DDBJ whole genome shotgun (WGS) entry which is preliminary data.</text>
</comment>
<evidence type="ECO:0000313" key="2">
    <source>
        <dbReference type="Proteomes" id="UP001372338"/>
    </source>
</evidence>
<name>A0AAN9I062_CROPI</name>
<dbReference type="EMBL" id="JAYWIO010000005">
    <property type="protein sequence ID" value="KAK7260214.1"/>
    <property type="molecule type" value="Genomic_DNA"/>
</dbReference>
<proteinExistence type="predicted"/>
<sequence>MFILVTCMDFTMLQCLDEYFCYFPWLMHHVKDSCSPAFLLSHIKFLTLCKDGINDFRSWEEAEIVDFALTLTRSIRKWSH</sequence>
<evidence type="ECO:0000313" key="1">
    <source>
        <dbReference type="EMBL" id="KAK7260214.1"/>
    </source>
</evidence>